<proteinExistence type="inferred from homology"/>
<evidence type="ECO:0000256" key="3">
    <source>
        <dbReference type="ARBA" id="ARBA00023274"/>
    </source>
</evidence>
<dbReference type="AlphaFoldDB" id="A0AAV2HCC9"/>
<reference evidence="7 8" key="1">
    <citation type="submission" date="2024-04" db="EMBL/GenBank/DDBJ databases">
        <authorList>
            <consortium name="Genoscope - CEA"/>
            <person name="William W."/>
        </authorList>
    </citation>
    <scope>NUCLEOTIDE SEQUENCE [LARGE SCALE GENOMIC DNA]</scope>
</reference>
<dbReference type="FunFam" id="3.90.1030.10:FF:000009">
    <property type="entry name" value="39S ribosomal protein L17, mitochondrial"/>
    <property type="match status" value="1"/>
</dbReference>
<dbReference type="GO" id="GO:0003735">
    <property type="term" value="F:structural constituent of ribosome"/>
    <property type="evidence" value="ECO:0007669"/>
    <property type="project" value="InterPro"/>
</dbReference>
<dbReference type="InterPro" id="IPR036373">
    <property type="entry name" value="Ribosomal_bL17_sf"/>
</dbReference>
<dbReference type="SUPFAM" id="SSF64263">
    <property type="entry name" value="Prokaryotic ribosomal protein L17"/>
    <property type="match status" value="1"/>
</dbReference>
<comment type="similarity">
    <text evidence="1">Belongs to the bacterial ribosomal protein bL17 family.</text>
</comment>
<dbReference type="Pfam" id="PF01196">
    <property type="entry name" value="Ribosomal_L17"/>
    <property type="match status" value="1"/>
</dbReference>
<evidence type="ECO:0000256" key="4">
    <source>
        <dbReference type="ARBA" id="ARBA00035290"/>
    </source>
</evidence>
<feature type="region of interest" description="Disordered" evidence="6">
    <location>
        <begin position="168"/>
        <end position="207"/>
    </location>
</feature>
<keyword evidence="8" id="KW-1185">Reference proteome</keyword>
<evidence type="ECO:0000313" key="8">
    <source>
        <dbReference type="Proteomes" id="UP001497497"/>
    </source>
</evidence>
<gene>
    <name evidence="7" type="ORF">GSLYS_00004279001</name>
</gene>
<evidence type="ECO:0000256" key="1">
    <source>
        <dbReference type="ARBA" id="ARBA00008777"/>
    </source>
</evidence>
<feature type="compositionally biased region" description="Basic and acidic residues" evidence="6">
    <location>
        <begin position="168"/>
        <end position="190"/>
    </location>
</feature>
<dbReference type="PANTHER" id="PTHR14413">
    <property type="entry name" value="RIBOSOMAL PROTEIN L17"/>
    <property type="match status" value="1"/>
</dbReference>
<accession>A0AAV2HCC9</accession>
<keyword evidence="3" id="KW-0687">Ribonucleoprotein</keyword>
<name>A0AAV2HCC9_LYMST</name>
<protein>
    <recommendedName>
        <fullName evidence="4">Large ribosomal subunit protein bL17m</fullName>
    </recommendedName>
    <alternativeName>
        <fullName evidence="5">39S ribosomal protein L17, mitochondrial</fullName>
    </alternativeName>
</protein>
<dbReference type="EMBL" id="CAXITT010000063">
    <property type="protein sequence ID" value="CAL1530146.1"/>
    <property type="molecule type" value="Genomic_DNA"/>
</dbReference>
<evidence type="ECO:0000313" key="7">
    <source>
        <dbReference type="EMBL" id="CAL1530146.1"/>
    </source>
</evidence>
<dbReference type="Proteomes" id="UP001497497">
    <property type="component" value="Unassembled WGS sequence"/>
</dbReference>
<evidence type="ECO:0000256" key="2">
    <source>
        <dbReference type="ARBA" id="ARBA00022980"/>
    </source>
</evidence>
<comment type="caution">
    <text evidence="7">The sequence shown here is derived from an EMBL/GenBank/DDBJ whole genome shotgun (WGS) entry which is preliminary data.</text>
</comment>
<evidence type="ECO:0000256" key="6">
    <source>
        <dbReference type="SAM" id="MobiDB-lite"/>
    </source>
</evidence>
<dbReference type="GO" id="GO:0006412">
    <property type="term" value="P:translation"/>
    <property type="evidence" value="ECO:0007669"/>
    <property type="project" value="InterPro"/>
</dbReference>
<dbReference type="InterPro" id="IPR000456">
    <property type="entry name" value="Ribosomal_bL17"/>
</dbReference>
<evidence type="ECO:0000256" key="5">
    <source>
        <dbReference type="ARBA" id="ARBA00035413"/>
    </source>
</evidence>
<dbReference type="PANTHER" id="PTHR14413:SF16">
    <property type="entry name" value="LARGE RIBOSOMAL SUBUNIT PROTEIN BL17M"/>
    <property type="match status" value="1"/>
</dbReference>
<dbReference type="Gene3D" id="3.90.1030.10">
    <property type="entry name" value="Ribosomal protein L17"/>
    <property type="match status" value="1"/>
</dbReference>
<keyword evidence="2" id="KW-0689">Ribosomal protein</keyword>
<dbReference type="GO" id="GO:0005762">
    <property type="term" value="C:mitochondrial large ribosomal subunit"/>
    <property type="evidence" value="ECO:0007669"/>
    <property type="project" value="TreeGrafter"/>
</dbReference>
<sequence>MLRFRHQMQPRKLKVTPGANPQARINKLREIVTGLIRYERVEPLWYFADEARQYAERLLYLAIKNGDKHKETMELADYWLEEKDLVHKLFKVLVPRYKNYKTCYTDLHKLAVEYPGSGIPMGVLELRGNPWPPIIARQRDTKFILSNMLLTAAKQDFYNTKQQLKSDAATKRQQLIEKSDDMHTIRRTDDSSSVDPPAKTENLMMDR</sequence>
<organism evidence="7 8">
    <name type="scientific">Lymnaea stagnalis</name>
    <name type="common">Great pond snail</name>
    <name type="synonym">Helix stagnalis</name>
    <dbReference type="NCBI Taxonomy" id="6523"/>
    <lineage>
        <taxon>Eukaryota</taxon>
        <taxon>Metazoa</taxon>
        <taxon>Spiralia</taxon>
        <taxon>Lophotrochozoa</taxon>
        <taxon>Mollusca</taxon>
        <taxon>Gastropoda</taxon>
        <taxon>Heterobranchia</taxon>
        <taxon>Euthyneura</taxon>
        <taxon>Panpulmonata</taxon>
        <taxon>Hygrophila</taxon>
        <taxon>Lymnaeoidea</taxon>
        <taxon>Lymnaeidae</taxon>
        <taxon>Lymnaea</taxon>
    </lineage>
</organism>